<dbReference type="InterPro" id="IPR029052">
    <property type="entry name" value="Metallo-depent_PP-like"/>
</dbReference>
<dbReference type="SUPFAM" id="SSF56300">
    <property type="entry name" value="Metallo-dependent phosphatases"/>
    <property type="match status" value="1"/>
</dbReference>
<dbReference type="RefSeq" id="WP_150419941.1">
    <property type="nucleotide sequence ID" value="NZ_VYRZ01000003.1"/>
</dbReference>
<dbReference type="InterPro" id="IPR051918">
    <property type="entry name" value="STPP_CPPED1"/>
</dbReference>
<gene>
    <name evidence="5" type="ORF">F6B42_12100</name>
</gene>
<organism evidence="5 6">
    <name type="scientific">Microbacterium radiodurans</name>
    <dbReference type="NCBI Taxonomy" id="661398"/>
    <lineage>
        <taxon>Bacteria</taxon>
        <taxon>Bacillati</taxon>
        <taxon>Actinomycetota</taxon>
        <taxon>Actinomycetes</taxon>
        <taxon>Micrococcales</taxon>
        <taxon>Microbacteriaceae</taxon>
        <taxon>Microbacterium</taxon>
    </lineage>
</organism>
<feature type="compositionally biased region" description="Low complexity" evidence="1">
    <location>
        <begin position="1624"/>
        <end position="1637"/>
    </location>
</feature>
<evidence type="ECO:0000256" key="3">
    <source>
        <dbReference type="SAM" id="SignalP"/>
    </source>
</evidence>
<evidence type="ECO:0000313" key="5">
    <source>
        <dbReference type="EMBL" id="KAA9085219.1"/>
    </source>
</evidence>
<dbReference type="Proteomes" id="UP000327039">
    <property type="component" value="Unassembled WGS sequence"/>
</dbReference>
<feature type="compositionally biased region" description="Low complexity" evidence="1">
    <location>
        <begin position="424"/>
        <end position="436"/>
    </location>
</feature>
<feature type="compositionally biased region" description="Pro residues" evidence="1">
    <location>
        <begin position="437"/>
        <end position="449"/>
    </location>
</feature>
<proteinExistence type="predicted"/>
<keyword evidence="2" id="KW-0472">Membrane</keyword>
<dbReference type="Gene3D" id="3.60.21.10">
    <property type="match status" value="1"/>
</dbReference>
<dbReference type="OrthoDB" id="9772095at2"/>
<feature type="region of interest" description="Disordered" evidence="1">
    <location>
        <begin position="410"/>
        <end position="449"/>
    </location>
</feature>
<dbReference type="Pfam" id="PF00932">
    <property type="entry name" value="LTD"/>
    <property type="match status" value="1"/>
</dbReference>
<dbReference type="PANTHER" id="PTHR43143:SF5">
    <property type="entry name" value="SECRETED PROTEIN"/>
    <property type="match status" value="1"/>
</dbReference>
<accession>A0A5J5IT75</accession>
<name>A0A5J5IT75_9MICO</name>
<feature type="region of interest" description="Disordered" evidence="1">
    <location>
        <begin position="1624"/>
        <end position="1667"/>
    </location>
</feature>
<evidence type="ECO:0000313" key="6">
    <source>
        <dbReference type="Proteomes" id="UP000327039"/>
    </source>
</evidence>
<feature type="chain" id="PRO_5023920688" description="LTD domain-containing protein" evidence="3">
    <location>
        <begin position="35"/>
        <end position="1719"/>
    </location>
</feature>
<keyword evidence="2" id="KW-0812">Transmembrane</keyword>
<feature type="signal peptide" evidence="3">
    <location>
        <begin position="1"/>
        <end position="34"/>
    </location>
</feature>
<dbReference type="GO" id="GO:0016787">
    <property type="term" value="F:hydrolase activity"/>
    <property type="evidence" value="ECO:0007669"/>
    <property type="project" value="InterPro"/>
</dbReference>
<keyword evidence="3" id="KW-0732">Signal</keyword>
<feature type="transmembrane region" description="Helical" evidence="2">
    <location>
        <begin position="1685"/>
        <end position="1706"/>
    </location>
</feature>
<dbReference type="PROSITE" id="PS51841">
    <property type="entry name" value="LTD"/>
    <property type="match status" value="3"/>
</dbReference>
<evidence type="ECO:0000256" key="1">
    <source>
        <dbReference type="SAM" id="MobiDB-lite"/>
    </source>
</evidence>
<dbReference type="Pfam" id="PF00149">
    <property type="entry name" value="Metallophos"/>
    <property type="match status" value="1"/>
</dbReference>
<sequence>MSAERSRARILPVSIVTALAIGVAPFLSVAPATAAEPPTAAPLVITEIQGDNVGYDHFEYVEVHNTSGAALDLAAAGISFAYTFADSADRTGDKALVAEPLVLGPDETALLWVSYTAANVDSFSRTADDFRAFHGVDADTQVVRLTGQAGIANGGARGVRVLQGGETVSWSFAPTGGFSAGSSVHFRLPEDAAALGLDVFGLQAEPSPGTVLAEALQRPGAQPEPQPDPVPAASWPLIVTEIAPDNVGDDHFEFFEVHNPTASDIDLAAGGFSFAYIYVDGADRARDVPLAIAEPTVIPAGGTVVFWLSYATGAVDSFAHSEADFRAHWGAADDTAVVRVTGQSGMANGAPRGIRVLRAGEIVSWSTYGRTATAPGQSAHFRIPADPAQLGMPVLAEPAAASPGVVVPEALTPLPGEPTPAPTATPSATPTTTPTAAPSPQPGLDPQPDPDVVTAPLQITELLPDSANVNGADGYEFIEVYNATSSPIDFSDYVIDYLYPDTNSSAVWPAVPADVVIPGGGTLVFWIKNGANDALTATEFNRHFGTDLVLGEDLVEISSAGMANGSARGIAIETNTGRHVSSAFYNLNGARDTAADRGIRYTATDDLTTQRILDVAAATPGRVQADQVPAGLMIVPADTSAPVIEDRTAGAIEPGQNFAVTAAVTDDVQVRTVTLAISNDVDREPVRWNLVDDGTGVLSHVLQAADLTGKSWYEYTITASDGTNVAETEVRRVPVSGATTDPVRLNLTDGQFVTGTTPVVAAGDDYPSPIELSIDGEAVPTEPALEGQPLFVFETTNINYYFKNGVRIGDDVLTIFDKGTTGWETVVTPVPLTYVQQGEDLVVSVWSGTKKAPEIDLAENNDDFEIRALRLVLPDGRTLTPAGYTDPATVLRMGDSTNETPGASFGNPTGKLDFYDARFAIADDAFSAVRADWNTSERADGSATVAAAAGETSVSRMVQVDNTAPSVTSQIVDGSAYQGPITIDAEIVDEGSSVASVVARLDGREIALPHQTSSVELAAGDHVVEIIATDAVGNVREWSATFTTYAEQPSAGLLKPTDGAEVFAGDVTLQAKVEDPTGDTLDVQFLEGRRLDLEDGDVRAQSGTVADAGTTERGEGQALTSDQVRTLAAADGISDDIASSSAFPYQLFDVAVGEGDAAAAVRSSWSGRANAGATVILSAMRADGSGWDEVDRAVAASDDEAIALAGVVPVAGHDVGGAVRLLVQHSEGFAGADLTARGDVVEPHNAADVPRSAYDFTIAWESDTQYYNENTLPGGPYRHQTAIHEYLQERREALNLQYMFHTGDIVDDWDQEYQWENADLAYDILDGAGIPYGVLAGNHDVGNHLEDYTNYGRFFGDDRFAGNPWFGGSFQNNRGHYDLVSAGGIDFLMLYTGWLPGDESIAWMNEVLAQYPERVAIIAQHEFMLTTGGLGDIPQRVEDEVVATNPNVRMVLSGHYHDAFTRTETFDDDGDGIGERAVSYMLFDYQGLPEGGQGFLRLLHFDNEGRQMLVRTYSPSLDRYNSDEPSLAGPAGAGDYSEQEFAIGYDQLRIEPGERTLGTDAFSAEILGATEIESFAGVPSGTILTATWALPDTGERGWYVRTSDPWGAVDYSPVSLFTVVPAPVEPETPAQPETPGAPGTPGDPGGGLPGGADGTGTGGSAGAVGSPAGAAERGALAATGSDSDAVWSGALLGSALLAGGLLLLVARRAMRRRAGTTDS</sequence>
<feature type="compositionally biased region" description="Gly residues" evidence="1">
    <location>
        <begin position="1642"/>
        <end position="1662"/>
    </location>
</feature>
<feature type="domain" description="LTD" evidence="4">
    <location>
        <begin position="433"/>
        <end position="605"/>
    </location>
</feature>
<dbReference type="InterPro" id="IPR004843">
    <property type="entry name" value="Calcineurin-like_PHP"/>
</dbReference>
<dbReference type="PANTHER" id="PTHR43143">
    <property type="entry name" value="METALLOPHOSPHOESTERASE, CALCINEURIN SUPERFAMILY"/>
    <property type="match status" value="1"/>
</dbReference>
<evidence type="ECO:0000259" key="4">
    <source>
        <dbReference type="PROSITE" id="PS51841"/>
    </source>
</evidence>
<keyword evidence="6" id="KW-1185">Reference proteome</keyword>
<feature type="domain" description="LTD" evidence="4">
    <location>
        <begin position="228"/>
        <end position="370"/>
    </location>
</feature>
<protein>
    <recommendedName>
        <fullName evidence="4">LTD domain-containing protein</fullName>
    </recommendedName>
</protein>
<dbReference type="EMBL" id="VYRZ01000003">
    <property type="protein sequence ID" value="KAA9085219.1"/>
    <property type="molecule type" value="Genomic_DNA"/>
</dbReference>
<dbReference type="InterPro" id="IPR001322">
    <property type="entry name" value="Lamin_tail_dom"/>
</dbReference>
<evidence type="ECO:0000256" key="2">
    <source>
        <dbReference type="SAM" id="Phobius"/>
    </source>
</evidence>
<feature type="region of interest" description="Disordered" evidence="1">
    <location>
        <begin position="1097"/>
        <end position="1118"/>
    </location>
</feature>
<comment type="caution">
    <text evidence="5">The sequence shown here is derived from an EMBL/GenBank/DDBJ whole genome shotgun (WGS) entry which is preliminary data.</text>
</comment>
<keyword evidence="2" id="KW-1133">Transmembrane helix</keyword>
<feature type="domain" description="LTD" evidence="4">
    <location>
        <begin position="30"/>
        <end position="176"/>
    </location>
</feature>
<reference evidence="6" key="1">
    <citation type="submission" date="2019-09" db="EMBL/GenBank/DDBJ databases">
        <title>Mumia zhuanghuii sp. nov. isolated from the intestinal contents of plateau pika (Ochotona curzoniae) in the Qinghai-Tibet plateau of China.</title>
        <authorList>
            <person name="Tian Z."/>
        </authorList>
    </citation>
    <scope>NUCLEOTIDE SEQUENCE [LARGE SCALE GENOMIC DNA]</scope>
    <source>
        <strain evidence="6">DSM 25564</strain>
    </source>
</reference>